<dbReference type="AlphaFoldDB" id="A0A371IT81"/>
<comment type="caution">
    <text evidence="2">The sequence shown here is derived from an EMBL/GenBank/DDBJ whole genome shotgun (WGS) entry which is preliminary data.</text>
</comment>
<gene>
    <name evidence="2" type="ORF">CHF27_007035</name>
</gene>
<sequence>MVINIVVILWLVMSYIIGKLVYDGSVGSSQKIKNEDVVEVFSKREDKPFEKLSNYKTEEILIDTLNNYKIESMFINSNKQTNNTMVLVHGIESYYFEMLKTAFNYLENGYNVLIYNQRHTGNSGGNDYTFGFYERFDLDGVIKYVKEKIPDGKIGVHGYSMGAATSAMHTELNEKYKNVDFYILDSPFSNMKEAIRLGIIEKKIPIIPTSYIELCGNIYTKFKSGFWYKDVEPFEAVSKTSVPIMFIHGTSDTTCNPENSKQMYDLINHDKKELWHIEGTKHVNGYNDKGQEYFNRIFNFIKNNVN</sequence>
<dbReference type="SUPFAM" id="SSF53474">
    <property type="entry name" value="alpha/beta-Hydrolases"/>
    <property type="match status" value="1"/>
</dbReference>
<dbReference type="InterPro" id="IPR022742">
    <property type="entry name" value="Hydrolase_4"/>
</dbReference>
<proteinExistence type="predicted"/>
<reference evidence="2 3" key="1">
    <citation type="journal article" date="2017" name="Genome Announc.">
        <title>Draft Genome Sequence of Romboutsia maritimum sp. nov. Strain CCRI-22766(T), Isolated from Coastal Estuarine Mud.</title>
        <authorList>
            <person name="Maheux A.F."/>
            <person name="Boudreau D.K."/>
            <person name="Berube E."/>
            <person name="Boissinot M."/>
            <person name="Raymond F."/>
            <person name="Brodeur S."/>
            <person name="Corbeil J."/>
            <person name="Brightwell G."/>
            <person name="Broda D."/>
            <person name="Omar R.F."/>
            <person name="Bergeron M.G."/>
        </authorList>
    </citation>
    <scope>NUCLEOTIDE SEQUENCE [LARGE SCALE GENOMIC DNA]</scope>
    <source>
        <strain evidence="2 3">CCRI-22766</strain>
    </source>
</reference>
<dbReference type="PANTHER" id="PTHR43358">
    <property type="entry name" value="ALPHA/BETA-HYDROLASE"/>
    <property type="match status" value="1"/>
</dbReference>
<keyword evidence="3" id="KW-1185">Reference proteome</keyword>
<dbReference type="InterPro" id="IPR029058">
    <property type="entry name" value="AB_hydrolase_fold"/>
</dbReference>
<protein>
    <submittedName>
        <fullName evidence="2">Alpha/beta hydrolase</fullName>
    </submittedName>
</protein>
<organism evidence="2 3">
    <name type="scientific">Romboutsia maritimum</name>
    <dbReference type="NCBI Taxonomy" id="2020948"/>
    <lineage>
        <taxon>Bacteria</taxon>
        <taxon>Bacillati</taxon>
        <taxon>Bacillota</taxon>
        <taxon>Clostridia</taxon>
        <taxon>Peptostreptococcales</taxon>
        <taxon>Peptostreptococcaceae</taxon>
        <taxon>Romboutsia</taxon>
    </lineage>
</organism>
<dbReference type="OrthoDB" id="9776685at2"/>
<dbReference type="Proteomes" id="UP000243494">
    <property type="component" value="Unassembled WGS sequence"/>
</dbReference>
<accession>A0A371IT81</accession>
<dbReference type="PANTHER" id="PTHR43358:SF5">
    <property type="entry name" value="EXPORTED PROTEIN"/>
    <property type="match status" value="1"/>
</dbReference>
<dbReference type="InterPro" id="IPR052920">
    <property type="entry name" value="DNA-binding_regulatory"/>
</dbReference>
<evidence type="ECO:0000313" key="3">
    <source>
        <dbReference type="Proteomes" id="UP000243494"/>
    </source>
</evidence>
<name>A0A371IT81_9FIRM</name>
<dbReference type="Gene3D" id="3.40.50.1820">
    <property type="entry name" value="alpha/beta hydrolase"/>
    <property type="match status" value="1"/>
</dbReference>
<dbReference type="GO" id="GO:0016787">
    <property type="term" value="F:hydrolase activity"/>
    <property type="evidence" value="ECO:0007669"/>
    <property type="project" value="UniProtKB-KW"/>
</dbReference>
<dbReference type="EMBL" id="NOJZ02000009">
    <property type="protein sequence ID" value="RDY23681.1"/>
    <property type="molecule type" value="Genomic_DNA"/>
</dbReference>
<dbReference type="Pfam" id="PF12146">
    <property type="entry name" value="Hydrolase_4"/>
    <property type="match status" value="1"/>
</dbReference>
<feature type="domain" description="Serine aminopeptidase S33" evidence="1">
    <location>
        <begin position="81"/>
        <end position="195"/>
    </location>
</feature>
<dbReference type="RefSeq" id="WP_095405856.1">
    <property type="nucleotide sequence ID" value="NZ_NOJZ02000009.1"/>
</dbReference>
<keyword evidence="2" id="KW-0378">Hydrolase</keyword>
<evidence type="ECO:0000259" key="1">
    <source>
        <dbReference type="Pfam" id="PF12146"/>
    </source>
</evidence>
<evidence type="ECO:0000313" key="2">
    <source>
        <dbReference type="EMBL" id="RDY23681.1"/>
    </source>
</evidence>